<dbReference type="STRING" id="137838.GCA_001458595_03347"/>
<dbReference type="GO" id="GO:0006633">
    <property type="term" value="P:fatty acid biosynthetic process"/>
    <property type="evidence" value="ECO:0007669"/>
    <property type="project" value="UniProtKB-UniPathway"/>
</dbReference>
<dbReference type="SUPFAM" id="SSF51230">
    <property type="entry name" value="Single hybrid motif"/>
    <property type="match status" value="1"/>
</dbReference>
<organism evidence="5 6">
    <name type="scientific">Clostridium neonatale</name>
    <dbReference type="NCBI Taxonomy" id="137838"/>
    <lineage>
        <taxon>Bacteria</taxon>
        <taxon>Bacillati</taxon>
        <taxon>Bacillota</taxon>
        <taxon>Clostridia</taxon>
        <taxon>Eubacteriales</taxon>
        <taxon>Clostridiaceae</taxon>
        <taxon>Clostridium</taxon>
    </lineage>
</organism>
<proteinExistence type="predicted"/>
<dbReference type="EMBL" id="PDCJ01000001">
    <property type="protein sequence ID" value="PEG31889.1"/>
    <property type="molecule type" value="Genomic_DNA"/>
</dbReference>
<name>A0A2A7MJZ4_9CLOT</name>
<dbReference type="Proteomes" id="UP000220840">
    <property type="component" value="Unassembled WGS sequence"/>
</dbReference>
<feature type="domain" description="Lipoyl-binding" evidence="4">
    <location>
        <begin position="88"/>
        <end position="164"/>
    </location>
</feature>
<dbReference type="PANTHER" id="PTHR45266:SF3">
    <property type="entry name" value="OXALOACETATE DECARBOXYLASE ALPHA CHAIN"/>
    <property type="match status" value="1"/>
</dbReference>
<dbReference type="Gene3D" id="2.40.50.100">
    <property type="match status" value="1"/>
</dbReference>
<dbReference type="AlphaFoldDB" id="A0A2A7MJZ4"/>
<dbReference type="PRINTS" id="PR01071">
    <property type="entry name" value="ACOABIOTINCC"/>
</dbReference>
<gene>
    <name evidence="5" type="primary">accB</name>
    <name evidence="5" type="ORF">CQ394_09370</name>
</gene>
<dbReference type="CDD" id="cd06850">
    <property type="entry name" value="biotinyl_domain"/>
    <property type="match status" value="1"/>
</dbReference>
<dbReference type="InterPro" id="IPR050709">
    <property type="entry name" value="Biotin_Carboxyl_Carrier/Decarb"/>
</dbReference>
<dbReference type="RefSeq" id="WP_058296039.1">
    <property type="nucleotide sequence ID" value="NZ_CAMRXG010000018.1"/>
</dbReference>
<evidence type="ECO:0000313" key="5">
    <source>
        <dbReference type="EMBL" id="PEG31889.1"/>
    </source>
</evidence>
<dbReference type="UniPathway" id="UPA00094"/>
<dbReference type="InterPro" id="IPR001249">
    <property type="entry name" value="AcCoA_biotinCC"/>
</dbReference>
<dbReference type="PANTHER" id="PTHR45266">
    <property type="entry name" value="OXALOACETATE DECARBOXYLASE ALPHA CHAIN"/>
    <property type="match status" value="1"/>
</dbReference>
<keyword evidence="2 3" id="KW-0092">Biotin</keyword>
<dbReference type="Pfam" id="PF00364">
    <property type="entry name" value="Biotin_lipoyl"/>
    <property type="match status" value="1"/>
</dbReference>
<reference evidence="5 6" key="1">
    <citation type="submission" date="2017-10" db="EMBL/GenBank/DDBJ databases">
        <title>Effective Description of Clostridium neonatale sp. nov. linked to necrotizing enterocolitis in neonates and a clarification of species assignable to the genus Clostridium (Prazmowski 1880) emend. Lawson and Rainey 2016.</title>
        <authorList>
            <person name="Bernard K."/>
            <person name="Burdz T."/>
            <person name="Wiebe D."/>
            <person name="Balcewich B."/>
            <person name="Alfa M."/>
            <person name="Bernier A.-M."/>
        </authorList>
    </citation>
    <scope>NUCLEOTIDE SEQUENCE [LARGE SCALE GENOMIC DNA]</scope>
    <source>
        <strain evidence="5 6">LCDC99A005</strain>
    </source>
</reference>
<dbReference type="FunFam" id="2.40.50.100:FF:000003">
    <property type="entry name" value="Acetyl-CoA carboxylase biotin carboxyl carrier protein"/>
    <property type="match status" value="1"/>
</dbReference>
<protein>
    <recommendedName>
        <fullName evidence="1 3">Biotin carboxyl carrier protein of acetyl-CoA carboxylase</fullName>
    </recommendedName>
</protein>
<dbReference type="GO" id="GO:0009317">
    <property type="term" value="C:acetyl-CoA carboxylase complex"/>
    <property type="evidence" value="ECO:0007669"/>
    <property type="project" value="InterPro"/>
</dbReference>
<keyword evidence="3" id="KW-0444">Lipid biosynthesis</keyword>
<keyword evidence="3" id="KW-0443">Lipid metabolism</keyword>
<comment type="function">
    <text evidence="3">This protein is a component of the acetyl coenzyme A carboxylase complex; first, biotin carboxylase catalyzes the carboxylation of the carrier protein and then the transcarboxylase transfers the carboxyl group to form malonyl-CoA.</text>
</comment>
<dbReference type="InterPro" id="IPR011053">
    <property type="entry name" value="Single_hybrid_motif"/>
</dbReference>
<dbReference type="PROSITE" id="PS50968">
    <property type="entry name" value="BIOTINYL_LIPOYL"/>
    <property type="match status" value="1"/>
</dbReference>
<keyword evidence="3" id="KW-0275">Fatty acid biosynthesis</keyword>
<evidence type="ECO:0000256" key="1">
    <source>
        <dbReference type="ARBA" id="ARBA00017562"/>
    </source>
</evidence>
<evidence type="ECO:0000259" key="4">
    <source>
        <dbReference type="PROSITE" id="PS50968"/>
    </source>
</evidence>
<accession>A0A2A7MJZ4</accession>
<dbReference type="OrthoDB" id="9811735at2"/>
<evidence type="ECO:0000256" key="3">
    <source>
        <dbReference type="RuleBase" id="RU364072"/>
    </source>
</evidence>
<keyword evidence="6" id="KW-1185">Reference proteome</keyword>
<sequence length="166" mass="18293">MDFEQIKELIKLVDSSELAFFEINTQSEHIKMDKSLNRNVSENSAPSSATNSIPTVQNIAENIVGKNESVAKNESNINSEENSDDDDTIVITSPMVGTFYSKPSPDSETFVSAGDKISKGKVLCIIEAMKLMNEIESEYDGTIVKCLVNEGDMVEYGQPLFKIKGE</sequence>
<comment type="caution">
    <text evidence="5">The sequence shown here is derived from an EMBL/GenBank/DDBJ whole genome shotgun (WGS) entry which is preliminary data.</text>
</comment>
<dbReference type="InterPro" id="IPR000089">
    <property type="entry name" value="Biotin_lipoyl"/>
</dbReference>
<evidence type="ECO:0000256" key="2">
    <source>
        <dbReference type="ARBA" id="ARBA00023267"/>
    </source>
</evidence>
<evidence type="ECO:0000313" key="6">
    <source>
        <dbReference type="Proteomes" id="UP000220840"/>
    </source>
</evidence>
<keyword evidence="3" id="KW-0276">Fatty acid metabolism</keyword>
<dbReference type="NCBIfam" id="TIGR00531">
    <property type="entry name" value="BCCP"/>
    <property type="match status" value="1"/>
</dbReference>
<dbReference type="GO" id="GO:0003989">
    <property type="term" value="F:acetyl-CoA carboxylase activity"/>
    <property type="evidence" value="ECO:0007669"/>
    <property type="project" value="InterPro"/>
</dbReference>
<comment type="pathway">
    <text evidence="3">Lipid metabolism; fatty acid biosynthesis.</text>
</comment>